<dbReference type="Proteomes" id="UP001583172">
    <property type="component" value="Unassembled WGS sequence"/>
</dbReference>
<evidence type="ECO:0000313" key="8">
    <source>
        <dbReference type="EMBL" id="KAL1837691.1"/>
    </source>
</evidence>
<comment type="cofactor">
    <cofactor evidence="1">
        <name>Mg(2+)</name>
        <dbReference type="ChEBI" id="CHEBI:18420"/>
    </cofactor>
</comment>
<reference evidence="8 9" key="1">
    <citation type="journal article" date="2024" name="Commun. Biol.">
        <title>Comparative genomic analysis of thermophilic fungi reveals convergent evolutionary adaptations and gene losses.</title>
        <authorList>
            <person name="Steindorff A.S."/>
            <person name="Aguilar-Pontes M.V."/>
            <person name="Robinson A.J."/>
            <person name="Andreopoulos B."/>
            <person name="LaButti K."/>
            <person name="Kuo A."/>
            <person name="Mondo S."/>
            <person name="Riley R."/>
            <person name="Otillar R."/>
            <person name="Haridas S."/>
            <person name="Lipzen A."/>
            <person name="Grimwood J."/>
            <person name="Schmutz J."/>
            <person name="Clum A."/>
            <person name="Reid I.D."/>
            <person name="Moisan M.C."/>
            <person name="Butler G."/>
            <person name="Nguyen T.T.M."/>
            <person name="Dewar K."/>
            <person name="Conant G."/>
            <person name="Drula E."/>
            <person name="Henrissat B."/>
            <person name="Hansel C."/>
            <person name="Singer S."/>
            <person name="Hutchinson M.I."/>
            <person name="de Vries R.P."/>
            <person name="Natvig D.O."/>
            <person name="Powell A.J."/>
            <person name="Tsang A."/>
            <person name="Grigoriev I.V."/>
        </authorList>
    </citation>
    <scope>NUCLEOTIDE SEQUENCE [LARGE SCALE GENOMIC DNA]</scope>
    <source>
        <strain evidence="8 9">CBS 620.91</strain>
    </source>
</reference>
<keyword evidence="3" id="KW-0479">Metal-binding</keyword>
<comment type="caution">
    <text evidence="8">The sequence shown here is derived from an EMBL/GenBank/DDBJ whole genome shotgun (WGS) entry which is preliminary data.</text>
</comment>
<protein>
    <recommendedName>
        <fullName evidence="10">3'(2'),5'-bisphosphate nucleotidase</fullName>
    </recommendedName>
</protein>
<dbReference type="PANTHER" id="PTHR43200:SF2">
    <property type="entry name" value="3'(2'),5'-BISPHOSPHATE NUCLEOTIDASE"/>
    <property type="match status" value="1"/>
</dbReference>
<organism evidence="8 9">
    <name type="scientific">Humicola insolens</name>
    <name type="common">Soft-rot fungus</name>
    <dbReference type="NCBI Taxonomy" id="85995"/>
    <lineage>
        <taxon>Eukaryota</taxon>
        <taxon>Fungi</taxon>
        <taxon>Dikarya</taxon>
        <taxon>Ascomycota</taxon>
        <taxon>Pezizomycotina</taxon>
        <taxon>Sordariomycetes</taxon>
        <taxon>Sordariomycetidae</taxon>
        <taxon>Sordariales</taxon>
        <taxon>Chaetomiaceae</taxon>
        <taxon>Mycothermus</taxon>
    </lineage>
</organism>
<dbReference type="InterPro" id="IPR000760">
    <property type="entry name" value="Inositol_monophosphatase-like"/>
</dbReference>
<evidence type="ECO:0000313" key="9">
    <source>
        <dbReference type="Proteomes" id="UP001583172"/>
    </source>
</evidence>
<dbReference type="Gene3D" id="3.30.540.10">
    <property type="entry name" value="Fructose-1,6-Bisphosphatase, subunit A, domain 1"/>
    <property type="match status" value="1"/>
</dbReference>
<dbReference type="Gene3D" id="3.40.190.80">
    <property type="match status" value="1"/>
</dbReference>
<evidence type="ECO:0000256" key="3">
    <source>
        <dbReference type="ARBA" id="ARBA00022723"/>
    </source>
</evidence>
<feature type="region of interest" description="Disordered" evidence="6">
    <location>
        <begin position="30"/>
        <end position="50"/>
    </location>
</feature>
<sequence length="382" mass="41029">MDSPYRRELQVAITAAQTAAHISRQVLSAFRRPGGDGDGDGDGDAATTSAGPLDLVKDDLSPVTVADFAIQAFLVRTLGGAFPSDGFVGEESSSELRTNPGLTSRVLAVLAQCAGAGAGGETPFRDAQDIYDTIDRCVAPQKHSDTNNRTWVFDPIDGTKTFLRGEQYAINIALLEGGRQVLSVVACPLLSPDATAPVNDGHVDPTGRGCILYAVRGHGAFVRPLPGSHDEVQARRLPRHADSVLSPADLHAVTCWARLDSGVDMVHKAVAEQLKVPFPGSDLLGWVLRWVVLAMGAANMTVWVYKRRDRFAKIWDHAGAMLLFEEVGGKITDVHGKDIDLTAGRTLKTNFGFVAAPQSLHHLVLDALHNELKAQGKHELLR</sequence>
<dbReference type="EMBL" id="JAZGSY010000272">
    <property type="protein sequence ID" value="KAL1837691.1"/>
    <property type="molecule type" value="Genomic_DNA"/>
</dbReference>
<keyword evidence="7" id="KW-0812">Transmembrane</keyword>
<keyword evidence="7" id="KW-0472">Membrane</keyword>
<name>A0ABR3V8F3_HUMIN</name>
<keyword evidence="7" id="KW-1133">Transmembrane helix</keyword>
<evidence type="ECO:0000256" key="1">
    <source>
        <dbReference type="ARBA" id="ARBA00001946"/>
    </source>
</evidence>
<dbReference type="InterPro" id="IPR051090">
    <property type="entry name" value="Inositol_monoP_superfamily"/>
</dbReference>
<evidence type="ECO:0000256" key="2">
    <source>
        <dbReference type="ARBA" id="ARBA00009759"/>
    </source>
</evidence>
<evidence type="ECO:0000256" key="4">
    <source>
        <dbReference type="ARBA" id="ARBA00022801"/>
    </source>
</evidence>
<evidence type="ECO:0000256" key="5">
    <source>
        <dbReference type="ARBA" id="ARBA00022842"/>
    </source>
</evidence>
<dbReference type="CDD" id="cd01517">
    <property type="entry name" value="PAP_phosphatase"/>
    <property type="match status" value="1"/>
</dbReference>
<keyword evidence="9" id="KW-1185">Reference proteome</keyword>
<gene>
    <name evidence="8" type="ORF">VTJ49DRAFT_3517</name>
</gene>
<evidence type="ECO:0000256" key="6">
    <source>
        <dbReference type="SAM" id="MobiDB-lite"/>
    </source>
</evidence>
<dbReference type="Pfam" id="PF00459">
    <property type="entry name" value="Inositol_P"/>
    <property type="match status" value="1"/>
</dbReference>
<keyword evidence="4" id="KW-0378">Hydrolase</keyword>
<keyword evidence="5" id="KW-0460">Magnesium</keyword>
<comment type="similarity">
    <text evidence="2">Belongs to the inositol monophosphatase superfamily.</text>
</comment>
<proteinExistence type="inferred from homology"/>
<feature type="transmembrane region" description="Helical" evidence="7">
    <location>
        <begin position="283"/>
        <end position="305"/>
    </location>
</feature>
<dbReference type="PANTHER" id="PTHR43200">
    <property type="entry name" value="PHOSPHATASE"/>
    <property type="match status" value="1"/>
</dbReference>
<evidence type="ECO:0000256" key="7">
    <source>
        <dbReference type="SAM" id="Phobius"/>
    </source>
</evidence>
<evidence type="ECO:0008006" key="10">
    <source>
        <dbReference type="Google" id="ProtNLM"/>
    </source>
</evidence>
<dbReference type="SUPFAM" id="SSF56655">
    <property type="entry name" value="Carbohydrate phosphatase"/>
    <property type="match status" value="1"/>
</dbReference>
<accession>A0ABR3V8F3</accession>